<dbReference type="SUPFAM" id="SSF48452">
    <property type="entry name" value="TPR-like"/>
    <property type="match status" value="1"/>
</dbReference>
<dbReference type="Gene3D" id="1.25.40.10">
    <property type="entry name" value="Tetratricopeptide repeat domain"/>
    <property type="match status" value="2"/>
</dbReference>
<feature type="region of interest" description="Disordered" evidence="4">
    <location>
        <begin position="1"/>
        <end position="39"/>
    </location>
</feature>
<evidence type="ECO:0000256" key="3">
    <source>
        <dbReference type="PROSITE-ProRule" id="PRU00339"/>
    </source>
</evidence>
<dbReference type="GO" id="GO:0016567">
    <property type="term" value="P:protein ubiquitination"/>
    <property type="evidence" value="ECO:0007669"/>
    <property type="project" value="TreeGrafter"/>
</dbReference>
<dbReference type="GO" id="GO:0031145">
    <property type="term" value="P:anaphase-promoting complex-dependent catabolic process"/>
    <property type="evidence" value="ECO:0007669"/>
    <property type="project" value="TreeGrafter"/>
</dbReference>
<evidence type="ECO:0000256" key="1">
    <source>
        <dbReference type="ARBA" id="ARBA00022803"/>
    </source>
</evidence>
<dbReference type="InterPro" id="IPR011990">
    <property type="entry name" value="TPR-like_helical_dom_sf"/>
</dbReference>
<evidence type="ECO:0000256" key="2">
    <source>
        <dbReference type="ARBA" id="ARBA00038210"/>
    </source>
</evidence>
<sequence length="363" mass="40654">MEDEPMASGEAGYSQSPTSIGNSPKSEASPAPSNWTAAHEQAAQEAYEMELADQYIYDLMRLFASATRALAMYDTRLCLDELEKLPHVHQRSAYVMAMVGRAHYERTDYTSKERAQALTCFRRAQQLDPTCAYAFTLAGHESIDEDIDKAIVCFQMALRADPRHYNACAEANAYLARYGLGTCYLRMSKIRMAEYHYRKAAEIHPNNAVLLGCVGMAVERRGDREGALSLFNEAVKLSPDNALVRYRRAKMLISMKRYAVRTGVLVVISGWVVSDDRNYLFAIIVGDGMQPAIQDLEFLRDTSPEESNVIFQLARAYRLTGDEVKSAQLLAVARDVSPKSVNKIKKLLETVKDEEAADEMDEG</sequence>
<accession>A0A4Z0A6S6</accession>
<dbReference type="GO" id="GO:0007091">
    <property type="term" value="P:metaphase/anaphase transition of mitotic cell cycle"/>
    <property type="evidence" value="ECO:0007669"/>
    <property type="project" value="TreeGrafter"/>
</dbReference>
<dbReference type="PANTHER" id="PTHR12558">
    <property type="entry name" value="CELL DIVISION CYCLE 16,23,27"/>
    <property type="match status" value="1"/>
</dbReference>
<gene>
    <name evidence="5" type="ORF">EWM64_g2050</name>
</gene>
<evidence type="ECO:0000256" key="4">
    <source>
        <dbReference type="SAM" id="MobiDB-lite"/>
    </source>
</evidence>
<evidence type="ECO:0000313" key="6">
    <source>
        <dbReference type="Proteomes" id="UP000298061"/>
    </source>
</evidence>
<feature type="compositionally biased region" description="Polar residues" evidence="4">
    <location>
        <begin position="13"/>
        <end position="36"/>
    </location>
</feature>
<dbReference type="SMART" id="SM00028">
    <property type="entry name" value="TPR"/>
    <property type="match status" value="4"/>
</dbReference>
<dbReference type="PROSITE" id="PS50005">
    <property type="entry name" value="TPR"/>
    <property type="match status" value="2"/>
</dbReference>
<organism evidence="5 6">
    <name type="scientific">Hericium alpestre</name>
    <dbReference type="NCBI Taxonomy" id="135208"/>
    <lineage>
        <taxon>Eukaryota</taxon>
        <taxon>Fungi</taxon>
        <taxon>Dikarya</taxon>
        <taxon>Basidiomycota</taxon>
        <taxon>Agaricomycotina</taxon>
        <taxon>Agaricomycetes</taxon>
        <taxon>Russulales</taxon>
        <taxon>Hericiaceae</taxon>
        <taxon>Hericium</taxon>
    </lineage>
</organism>
<keyword evidence="6" id="KW-1185">Reference proteome</keyword>
<feature type="repeat" description="TPR" evidence="3">
    <location>
        <begin position="174"/>
        <end position="207"/>
    </location>
</feature>
<dbReference type="InterPro" id="IPR019734">
    <property type="entry name" value="TPR_rpt"/>
</dbReference>
<dbReference type="Proteomes" id="UP000298061">
    <property type="component" value="Unassembled WGS sequence"/>
</dbReference>
<dbReference type="AlphaFoldDB" id="A0A4Z0A6S6"/>
<proteinExistence type="inferred from homology"/>
<feature type="repeat" description="TPR" evidence="3">
    <location>
        <begin position="208"/>
        <end position="241"/>
    </location>
</feature>
<dbReference type="EMBL" id="SFCI01000156">
    <property type="protein sequence ID" value="TFY81971.1"/>
    <property type="molecule type" value="Genomic_DNA"/>
</dbReference>
<dbReference type="PANTHER" id="PTHR12558:SF13">
    <property type="entry name" value="CELL DIVISION CYCLE PROTEIN 27 HOMOLOG"/>
    <property type="match status" value="1"/>
</dbReference>
<dbReference type="GO" id="GO:0005680">
    <property type="term" value="C:anaphase-promoting complex"/>
    <property type="evidence" value="ECO:0007669"/>
    <property type="project" value="UniProtKB-ARBA"/>
</dbReference>
<dbReference type="OrthoDB" id="10248520at2759"/>
<keyword evidence="1 3" id="KW-0802">TPR repeat</keyword>
<dbReference type="STRING" id="135208.A0A4Z0A6S6"/>
<comment type="caution">
    <text evidence="5">The sequence shown here is derived from an EMBL/GenBank/DDBJ whole genome shotgun (WGS) entry which is preliminary data.</text>
</comment>
<protein>
    <submittedName>
        <fullName evidence="5">Uncharacterized protein</fullName>
    </submittedName>
</protein>
<dbReference type="GO" id="GO:0051301">
    <property type="term" value="P:cell division"/>
    <property type="evidence" value="ECO:0007669"/>
    <property type="project" value="TreeGrafter"/>
</dbReference>
<reference evidence="5 6" key="1">
    <citation type="submission" date="2019-02" db="EMBL/GenBank/DDBJ databases">
        <title>Genome sequencing of the rare red list fungi Hericium alpestre (H. flagellum).</title>
        <authorList>
            <person name="Buettner E."/>
            <person name="Kellner H."/>
        </authorList>
    </citation>
    <scope>NUCLEOTIDE SEQUENCE [LARGE SCALE GENOMIC DNA]</scope>
    <source>
        <strain evidence="5 6">DSM 108284</strain>
    </source>
</reference>
<dbReference type="GO" id="GO:0005737">
    <property type="term" value="C:cytoplasm"/>
    <property type="evidence" value="ECO:0007669"/>
    <property type="project" value="TreeGrafter"/>
</dbReference>
<name>A0A4Z0A6S6_9AGAM</name>
<evidence type="ECO:0000313" key="5">
    <source>
        <dbReference type="EMBL" id="TFY81971.1"/>
    </source>
</evidence>
<comment type="similarity">
    <text evidence="2">Belongs to the APC3/CDC27 family.</text>
</comment>